<evidence type="ECO:0000256" key="13">
    <source>
        <dbReference type="ARBA" id="ARBA00071271"/>
    </source>
</evidence>
<protein>
    <recommendedName>
        <fullName evidence="13">Cytosol non-specific dipeptidase</fullName>
        <ecNumber evidence="10">3.4.13.18</ecNumber>
    </recommendedName>
    <alternativeName>
        <fullName evidence="16">Aminoacyl-histidine dipeptidase</fullName>
    </alternativeName>
    <alternativeName>
        <fullName evidence="15">Beta-alanyl-histidine dipeptidase</fullName>
    </alternativeName>
    <alternativeName>
        <fullName evidence="14">Carnosinase</fullName>
    </alternativeName>
    <alternativeName>
        <fullName evidence="11">Peptidase D</fullName>
    </alternativeName>
    <alternativeName>
        <fullName evidence="17">Xaa-His dipeptidase</fullName>
    </alternativeName>
</protein>
<dbReference type="GO" id="GO:0070573">
    <property type="term" value="F:metallodipeptidase activity"/>
    <property type="evidence" value="ECO:0007669"/>
    <property type="project" value="TreeGrafter"/>
</dbReference>
<dbReference type="Gene3D" id="3.40.630.10">
    <property type="entry name" value="Zn peptidases"/>
    <property type="match status" value="2"/>
</dbReference>
<evidence type="ECO:0000256" key="14">
    <source>
        <dbReference type="ARBA" id="ARBA00075285"/>
    </source>
</evidence>
<evidence type="ECO:0000313" key="20">
    <source>
        <dbReference type="Proteomes" id="UP000823636"/>
    </source>
</evidence>
<evidence type="ECO:0000313" key="19">
    <source>
        <dbReference type="EMBL" id="MBO8437350.1"/>
    </source>
</evidence>
<organism evidence="19 20">
    <name type="scientific">Candidatus Caccoplasma merdipullorum</name>
    <dbReference type="NCBI Taxonomy" id="2840718"/>
    <lineage>
        <taxon>Bacteria</taxon>
        <taxon>Pseudomonadati</taxon>
        <taxon>Bacteroidota</taxon>
        <taxon>Bacteroidia</taxon>
        <taxon>Bacteroidales</taxon>
        <taxon>Bacteroidaceae</taxon>
        <taxon>Bacteroidaceae incertae sedis</taxon>
        <taxon>Candidatus Caccoplasma</taxon>
    </lineage>
</organism>
<dbReference type="FunFam" id="3.40.630.10:FF:000015">
    <property type="entry name" value="Aminoacyl-histidine dipeptidase PepD"/>
    <property type="match status" value="1"/>
</dbReference>
<dbReference type="Proteomes" id="UP000823636">
    <property type="component" value="Unassembled WGS sequence"/>
</dbReference>
<evidence type="ECO:0000256" key="4">
    <source>
        <dbReference type="ARBA" id="ARBA00022723"/>
    </source>
</evidence>
<dbReference type="Pfam" id="PF07687">
    <property type="entry name" value="M20_dimer"/>
    <property type="match status" value="1"/>
</dbReference>
<evidence type="ECO:0000256" key="6">
    <source>
        <dbReference type="ARBA" id="ARBA00022833"/>
    </source>
</evidence>
<evidence type="ECO:0000259" key="18">
    <source>
        <dbReference type="Pfam" id="PF07687"/>
    </source>
</evidence>
<proteinExistence type="inferred from homology"/>
<comment type="caution">
    <text evidence="19">The sequence shown here is derived from an EMBL/GenBank/DDBJ whole genome shotgun (WGS) entry which is preliminary data.</text>
</comment>
<dbReference type="GO" id="GO:0005829">
    <property type="term" value="C:cytosol"/>
    <property type="evidence" value="ECO:0007669"/>
    <property type="project" value="TreeGrafter"/>
</dbReference>
<reference evidence="19" key="2">
    <citation type="journal article" date="2021" name="PeerJ">
        <title>Extensive microbial diversity within the chicken gut microbiome revealed by metagenomics and culture.</title>
        <authorList>
            <person name="Gilroy R."/>
            <person name="Ravi A."/>
            <person name="Getino M."/>
            <person name="Pursley I."/>
            <person name="Horton D.L."/>
            <person name="Alikhan N.F."/>
            <person name="Baker D."/>
            <person name="Gharbi K."/>
            <person name="Hall N."/>
            <person name="Watson M."/>
            <person name="Adriaenssens E.M."/>
            <person name="Foster-Nyarko E."/>
            <person name="Jarju S."/>
            <person name="Secka A."/>
            <person name="Antonio M."/>
            <person name="Oren A."/>
            <person name="Chaudhuri R.R."/>
            <person name="La Ragione R."/>
            <person name="Hildebrand F."/>
            <person name="Pallen M.J."/>
        </authorList>
    </citation>
    <scope>NUCLEOTIDE SEQUENCE</scope>
    <source>
        <strain evidence="19">G3-4614</strain>
    </source>
</reference>
<comment type="cofactor">
    <cofactor evidence="1">
        <name>Co(2+)</name>
        <dbReference type="ChEBI" id="CHEBI:48828"/>
    </cofactor>
</comment>
<evidence type="ECO:0000256" key="7">
    <source>
        <dbReference type="ARBA" id="ARBA00023049"/>
    </source>
</evidence>
<keyword evidence="7" id="KW-0482">Metalloprotease</keyword>
<reference evidence="19" key="1">
    <citation type="submission" date="2020-10" db="EMBL/GenBank/DDBJ databases">
        <authorList>
            <person name="Gilroy R."/>
        </authorList>
    </citation>
    <scope>NUCLEOTIDE SEQUENCE</scope>
    <source>
        <strain evidence="19">G3-4614</strain>
    </source>
</reference>
<dbReference type="EMBL" id="JADIMW010000004">
    <property type="protein sequence ID" value="MBO8437350.1"/>
    <property type="molecule type" value="Genomic_DNA"/>
</dbReference>
<dbReference type="InterPro" id="IPR001160">
    <property type="entry name" value="Peptidase_M20C"/>
</dbReference>
<sequence>MEIKELNPVSVWGIFDEITKVPRPSKKEEKIRAYIKKFAADRKLFCKEDEAGNILVSRPASPDFENVPVVTLQAHMDMVCDKVAGVKIDFEKDALKPYIDGDWVTADGTTLGADNGIGIAAALALLTEETLQTGPVEALFTVDEETGLGGAKALKDGFISGKYLINLDSEEEGEIFIGCAGGADTVATFVHNPMMAPPNYHFMKISVSGLKGGHSGGDIHLGRGNAIKILSRFLCPAIDKHKIVLVSFEGGSLRNAIPREASAVIGVPVDSKERITVELNMFAATVGEELKGVDDDFVMKWESVETCKTAIDRQASYVLLNALNACPHGVISMSAEMKGLVETSTNLASVKRSGDNKIVVCTSQRSSIDSMKEAIVASMESLFMLAGAKVSHGDSYPGWRPDRKSELLKVAVEAYKESFDDRKPQVKAIHAGLECALFLKKYPTLDMISIGPTMADVHTPDERMYIPSVERFYTFLKAILVKVAEQSK</sequence>
<evidence type="ECO:0000256" key="8">
    <source>
        <dbReference type="ARBA" id="ARBA00023285"/>
    </source>
</evidence>
<evidence type="ECO:0000256" key="16">
    <source>
        <dbReference type="ARBA" id="ARBA00077688"/>
    </source>
</evidence>
<dbReference type="PIRSF" id="PIRSF016599">
    <property type="entry name" value="Xaa-His_dipept"/>
    <property type="match status" value="1"/>
</dbReference>
<evidence type="ECO:0000256" key="1">
    <source>
        <dbReference type="ARBA" id="ARBA00001941"/>
    </source>
</evidence>
<dbReference type="PANTHER" id="PTHR43501:SF1">
    <property type="entry name" value="CYTOSOL NON-SPECIFIC DIPEPTIDASE"/>
    <property type="match status" value="1"/>
</dbReference>
<dbReference type="InterPro" id="IPR011650">
    <property type="entry name" value="Peptidase_M20_dimer"/>
</dbReference>
<comment type="cofactor">
    <cofactor evidence="2">
        <name>Zn(2+)</name>
        <dbReference type="ChEBI" id="CHEBI:29105"/>
    </cofactor>
</comment>
<dbReference type="AlphaFoldDB" id="A0A9D9E3P2"/>
<keyword evidence="8" id="KW-0170">Cobalt</keyword>
<evidence type="ECO:0000256" key="2">
    <source>
        <dbReference type="ARBA" id="ARBA00001947"/>
    </source>
</evidence>
<comment type="catalytic activity">
    <reaction evidence="9">
        <text>Hydrolysis of dipeptides, preferentially hydrophobic dipeptides including prolyl amino acids.</text>
        <dbReference type="EC" id="3.4.13.18"/>
    </reaction>
</comment>
<accession>A0A9D9E3P2</accession>
<gene>
    <name evidence="19" type="ORF">IAC54_00420</name>
</gene>
<feature type="domain" description="Peptidase M20 dimerisation" evidence="18">
    <location>
        <begin position="206"/>
        <end position="291"/>
    </location>
</feature>
<evidence type="ECO:0000256" key="9">
    <source>
        <dbReference type="ARBA" id="ARBA00036421"/>
    </source>
</evidence>
<dbReference type="FunFam" id="3.40.630.10:FF:000018">
    <property type="entry name" value="Aminoacyl-histidine dipeptidase PepD"/>
    <property type="match status" value="1"/>
</dbReference>
<dbReference type="PRINTS" id="PR00934">
    <property type="entry name" value="XHISDIPTASE"/>
</dbReference>
<dbReference type="InterPro" id="IPR002933">
    <property type="entry name" value="Peptidase_M20"/>
</dbReference>
<evidence type="ECO:0000256" key="3">
    <source>
        <dbReference type="ARBA" id="ARBA00022670"/>
    </source>
</evidence>
<dbReference type="SUPFAM" id="SSF53187">
    <property type="entry name" value="Zn-dependent exopeptidases"/>
    <property type="match status" value="1"/>
</dbReference>
<keyword evidence="5" id="KW-0378">Hydrolase</keyword>
<dbReference type="GO" id="GO:0046872">
    <property type="term" value="F:metal ion binding"/>
    <property type="evidence" value="ECO:0007669"/>
    <property type="project" value="UniProtKB-KW"/>
</dbReference>
<keyword evidence="4" id="KW-0479">Metal-binding</keyword>
<evidence type="ECO:0000256" key="10">
    <source>
        <dbReference type="ARBA" id="ARBA00038976"/>
    </source>
</evidence>
<evidence type="ECO:0000256" key="11">
    <source>
        <dbReference type="ARBA" id="ARBA00044252"/>
    </source>
</evidence>
<dbReference type="EC" id="3.4.13.18" evidence="10"/>
<evidence type="ECO:0000256" key="5">
    <source>
        <dbReference type="ARBA" id="ARBA00022801"/>
    </source>
</evidence>
<evidence type="ECO:0000256" key="12">
    <source>
        <dbReference type="ARBA" id="ARBA00061423"/>
    </source>
</evidence>
<comment type="similarity">
    <text evidence="12">Belongs to the peptidase M20C family.</text>
</comment>
<keyword evidence="6" id="KW-0862">Zinc</keyword>
<dbReference type="CDD" id="cd03890">
    <property type="entry name" value="M20_pepD"/>
    <property type="match status" value="1"/>
</dbReference>
<dbReference type="PANTHER" id="PTHR43501">
    <property type="entry name" value="CYTOSOL NON-SPECIFIC DIPEPTIDASE"/>
    <property type="match status" value="1"/>
</dbReference>
<evidence type="ECO:0000256" key="15">
    <source>
        <dbReference type="ARBA" id="ARBA00076004"/>
    </source>
</evidence>
<dbReference type="NCBIfam" id="TIGR01893">
    <property type="entry name" value="aa-his-dipept"/>
    <property type="match status" value="1"/>
</dbReference>
<dbReference type="Pfam" id="PF01546">
    <property type="entry name" value="Peptidase_M20"/>
    <property type="match status" value="1"/>
</dbReference>
<dbReference type="GO" id="GO:0006508">
    <property type="term" value="P:proteolysis"/>
    <property type="evidence" value="ECO:0007669"/>
    <property type="project" value="UniProtKB-KW"/>
</dbReference>
<name>A0A9D9E3P2_9BACT</name>
<evidence type="ECO:0000256" key="17">
    <source>
        <dbReference type="ARBA" id="ARBA00078074"/>
    </source>
</evidence>
<keyword evidence="3" id="KW-0645">Protease</keyword>